<keyword evidence="1" id="KW-0732">Signal</keyword>
<proteinExistence type="predicted"/>
<feature type="signal peptide" evidence="1">
    <location>
        <begin position="1"/>
        <end position="22"/>
    </location>
</feature>
<accession>A0AA35KFY0</accession>
<evidence type="ECO:0000313" key="3">
    <source>
        <dbReference type="Proteomes" id="UP001178461"/>
    </source>
</evidence>
<sequence length="106" mass="11745">MEGICVCLSVLLSYLVSQTVIPTPPQCQKGTPCPPAMLQPTSFKTLDVLSKRHCFVCYNQDFASELSVCGVYAYWSLGKWHSFESLWIFKSTPGPEGSQCACELDN</sequence>
<gene>
    <name evidence="2" type="ORF">PODLI_1B022926</name>
</gene>
<name>A0AA35KFY0_9SAUR</name>
<feature type="chain" id="PRO_5041350908" evidence="1">
    <location>
        <begin position="23"/>
        <end position="106"/>
    </location>
</feature>
<dbReference type="EMBL" id="OX395131">
    <property type="protein sequence ID" value="CAI5777602.1"/>
    <property type="molecule type" value="Genomic_DNA"/>
</dbReference>
<dbReference type="Proteomes" id="UP001178461">
    <property type="component" value="Chromosome 6"/>
</dbReference>
<evidence type="ECO:0000313" key="2">
    <source>
        <dbReference type="EMBL" id="CAI5777602.1"/>
    </source>
</evidence>
<reference evidence="2" key="1">
    <citation type="submission" date="2022-12" db="EMBL/GenBank/DDBJ databases">
        <authorList>
            <person name="Alioto T."/>
            <person name="Alioto T."/>
            <person name="Gomez Garrido J."/>
        </authorList>
    </citation>
    <scope>NUCLEOTIDE SEQUENCE</scope>
</reference>
<protein>
    <submittedName>
        <fullName evidence="2">Uncharacterized protein</fullName>
    </submittedName>
</protein>
<keyword evidence="3" id="KW-1185">Reference proteome</keyword>
<organism evidence="2 3">
    <name type="scientific">Podarcis lilfordi</name>
    <name type="common">Lilford's wall lizard</name>
    <dbReference type="NCBI Taxonomy" id="74358"/>
    <lineage>
        <taxon>Eukaryota</taxon>
        <taxon>Metazoa</taxon>
        <taxon>Chordata</taxon>
        <taxon>Craniata</taxon>
        <taxon>Vertebrata</taxon>
        <taxon>Euteleostomi</taxon>
        <taxon>Lepidosauria</taxon>
        <taxon>Squamata</taxon>
        <taxon>Bifurcata</taxon>
        <taxon>Unidentata</taxon>
        <taxon>Episquamata</taxon>
        <taxon>Laterata</taxon>
        <taxon>Lacertibaenia</taxon>
        <taxon>Lacertidae</taxon>
        <taxon>Podarcis</taxon>
    </lineage>
</organism>
<dbReference type="AlphaFoldDB" id="A0AA35KFY0"/>
<evidence type="ECO:0000256" key="1">
    <source>
        <dbReference type="SAM" id="SignalP"/>
    </source>
</evidence>